<dbReference type="Proteomes" id="UP000683360">
    <property type="component" value="Unassembled WGS sequence"/>
</dbReference>
<dbReference type="EMBL" id="CAJPWZ010000459">
    <property type="protein sequence ID" value="CAG2193069.1"/>
    <property type="molecule type" value="Genomic_DNA"/>
</dbReference>
<proteinExistence type="inferred from homology"/>
<dbReference type="PANTHER" id="PTHR10183:SF424">
    <property type="entry name" value="CALPAIN-B-LIKE PROTEIN"/>
    <property type="match status" value="1"/>
</dbReference>
<dbReference type="InterPro" id="IPR022684">
    <property type="entry name" value="Calpain_cysteine_protease"/>
</dbReference>
<name>A0A8S3QH16_MYTED</name>
<dbReference type="SUPFAM" id="SSF54001">
    <property type="entry name" value="Cysteine proteinases"/>
    <property type="match status" value="1"/>
</dbReference>
<sequence>MDLTLEKEGTWYEPLKDENEIRTPRYKQNNSPRIIVYNGSGPHIHSRASPASSHNSVNKSTVRHNGIISHSTPRHSAPSTIRSRRSNHMSSKQLLRHNSSVRSEKLLGANHWRPSTFENIREECLKSGTLYEDPVFPAQDRSLYRHLRPYKNIKWKRPHEIVQKPTFVIKDVCNMDIEPGKLGDCCLVSAFTCLAMAPKLLQKCIPSGQDFHDNYAGIFHFRFWRYGEWIDVVVDDRLPTIDGHILYMRSSDPTEFWPALFEKAYAKLYGSYEDIHGGRIKWSLQDLTGGIAHSHSTTESIRHLLTVIDIAMSQASLIGAYISTSITNNQPGVLSNGLKTGHTYRISGYAEIPVTGGTVILLRMRNPWHSVYWNGAWSRRSPHWNVLKDSTKEKMNIDKLLDGEFWISFIDFKNIFTEIEICHLGPESWKMEQSIQHRGVWLASVAHRQWRRGINAGGNIKRLKNQRRLFLPCSCLIYKVPHDVKTKMSAEFFLYNKIYASTKFIRDRENVHTFKLGEGSYMIMPVTEIEGQEGRYIELDDLDGFKETQNGHSLDWENINMLRRQLMTTAIQNKYEEIDASRLQKVLATPIKDKIPLLCCFSESKIVKFKPINLSLDTCKAAITIFDGTFRSYSQGNLDFSSYSLRSALRLIGLTVSNKTLETLIIRFTSNGRVSPEQFICIVIKLSTVHARYNSCLSPNNILLSDLLHTAIYS</sequence>
<evidence type="ECO:0000259" key="5">
    <source>
        <dbReference type="PROSITE" id="PS50203"/>
    </source>
</evidence>
<feature type="domain" description="Calpain catalytic" evidence="5">
    <location>
        <begin position="130"/>
        <end position="425"/>
    </location>
</feature>
<dbReference type="InterPro" id="IPR022682">
    <property type="entry name" value="Calpain_domain_III"/>
</dbReference>
<gene>
    <name evidence="6" type="ORF">MEDL_8280</name>
</gene>
<evidence type="ECO:0000256" key="2">
    <source>
        <dbReference type="PIRSR" id="PIRSR622684-1"/>
    </source>
</evidence>
<dbReference type="Gene3D" id="2.60.120.380">
    <property type="match status" value="1"/>
</dbReference>
<feature type="active site" evidence="2 3">
    <location>
        <position position="366"/>
    </location>
</feature>
<evidence type="ECO:0000313" key="7">
    <source>
        <dbReference type="Proteomes" id="UP000683360"/>
    </source>
</evidence>
<evidence type="ECO:0000313" key="6">
    <source>
        <dbReference type="EMBL" id="CAG2193069.1"/>
    </source>
</evidence>
<evidence type="ECO:0000256" key="3">
    <source>
        <dbReference type="PROSITE-ProRule" id="PRU00239"/>
    </source>
</evidence>
<protein>
    <recommendedName>
        <fullName evidence="5">Calpain catalytic domain-containing protein</fullName>
    </recommendedName>
</protein>
<keyword evidence="3" id="KW-0378">Hydrolase</keyword>
<comment type="similarity">
    <text evidence="1">Belongs to the peptidase C2 family.</text>
</comment>
<dbReference type="OrthoDB" id="424753at2759"/>
<evidence type="ECO:0000256" key="4">
    <source>
        <dbReference type="SAM" id="MobiDB-lite"/>
    </source>
</evidence>
<comment type="caution">
    <text evidence="6">The sequence shown here is derived from an EMBL/GenBank/DDBJ whole genome shotgun (WGS) entry which is preliminary data.</text>
</comment>
<feature type="active site" evidence="2 3">
    <location>
        <position position="342"/>
    </location>
</feature>
<dbReference type="Pfam" id="PF00648">
    <property type="entry name" value="Peptidase_C2"/>
    <property type="match status" value="1"/>
</dbReference>
<dbReference type="GO" id="GO:0004198">
    <property type="term" value="F:calcium-dependent cysteine-type endopeptidase activity"/>
    <property type="evidence" value="ECO:0007669"/>
    <property type="project" value="InterPro"/>
</dbReference>
<dbReference type="CDD" id="cd00044">
    <property type="entry name" value="CysPc"/>
    <property type="match status" value="1"/>
</dbReference>
<keyword evidence="7" id="KW-1185">Reference proteome</keyword>
<reference evidence="6" key="1">
    <citation type="submission" date="2021-03" db="EMBL/GenBank/DDBJ databases">
        <authorList>
            <person name="Bekaert M."/>
        </authorList>
    </citation>
    <scope>NUCLEOTIDE SEQUENCE</scope>
</reference>
<dbReference type="InterPro" id="IPR022683">
    <property type="entry name" value="Calpain_III"/>
</dbReference>
<dbReference type="SMART" id="SM00720">
    <property type="entry name" value="calpain_III"/>
    <property type="match status" value="1"/>
</dbReference>
<dbReference type="AlphaFoldDB" id="A0A8S3QH16"/>
<accession>A0A8S3QH16</accession>
<dbReference type="PANTHER" id="PTHR10183">
    <property type="entry name" value="CALPAIN"/>
    <property type="match status" value="1"/>
</dbReference>
<dbReference type="Pfam" id="PF01067">
    <property type="entry name" value="Calpain_III"/>
    <property type="match status" value="1"/>
</dbReference>
<dbReference type="InterPro" id="IPR038765">
    <property type="entry name" value="Papain-like_cys_pep_sf"/>
</dbReference>
<keyword evidence="3" id="KW-0788">Thiol protease</keyword>
<dbReference type="GO" id="GO:0005737">
    <property type="term" value="C:cytoplasm"/>
    <property type="evidence" value="ECO:0007669"/>
    <property type="project" value="TreeGrafter"/>
</dbReference>
<dbReference type="SUPFAM" id="SSF49758">
    <property type="entry name" value="Calpain large subunit, middle domain (domain III)"/>
    <property type="match status" value="1"/>
</dbReference>
<dbReference type="SMART" id="SM00230">
    <property type="entry name" value="CysPc"/>
    <property type="match status" value="1"/>
</dbReference>
<dbReference type="InterPro" id="IPR036213">
    <property type="entry name" value="Calpain_III_sf"/>
</dbReference>
<keyword evidence="3" id="KW-0645">Protease</keyword>
<dbReference type="PRINTS" id="PR00704">
    <property type="entry name" value="CALPAIN"/>
</dbReference>
<organism evidence="6 7">
    <name type="scientific">Mytilus edulis</name>
    <name type="common">Blue mussel</name>
    <dbReference type="NCBI Taxonomy" id="6550"/>
    <lineage>
        <taxon>Eukaryota</taxon>
        <taxon>Metazoa</taxon>
        <taxon>Spiralia</taxon>
        <taxon>Lophotrochozoa</taxon>
        <taxon>Mollusca</taxon>
        <taxon>Bivalvia</taxon>
        <taxon>Autobranchia</taxon>
        <taxon>Pteriomorphia</taxon>
        <taxon>Mytilida</taxon>
        <taxon>Mytiloidea</taxon>
        <taxon>Mytilidae</taxon>
        <taxon>Mytilinae</taxon>
        <taxon>Mytilus</taxon>
    </lineage>
</organism>
<dbReference type="InterPro" id="IPR001300">
    <property type="entry name" value="Peptidase_C2_calpain_cat"/>
</dbReference>
<dbReference type="Gene3D" id="3.90.70.10">
    <property type="entry name" value="Cysteine proteinases"/>
    <property type="match status" value="1"/>
</dbReference>
<feature type="active site" evidence="2 3">
    <location>
        <position position="185"/>
    </location>
</feature>
<dbReference type="FunFam" id="3.90.70.10:FF:000114">
    <property type="entry name" value="Calpain a"/>
    <property type="match status" value="1"/>
</dbReference>
<evidence type="ECO:0000256" key="1">
    <source>
        <dbReference type="ARBA" id="ARBA00007623"/>
    </source>
</evidence>
<dbReference type="Gene3D" id="1.10.238.10">
    <property type="entry name" value="EF-hand"/>
    <property type="match status" value="1"/>
</dbReference>
<dbReference type="PROSITE" id="PS50203">
    <property type="entry name" value="CALPAIN_CAT"/>
    <property type="match status" value="1"/>
</dbReference>
<dbReference type="GO" id="GO:0006508">
    <property type="term" value="P:proteolysis"/>
    <property type="evidence" value="ECO:0007669"/>
    <property type="project" value="UniProtKB-KW"/>
</dbReference>
<feature type="region of interest" description="Disordered" evidence="4">
    <location>
        <begin position="67"/>
        <end position="95"/>
    </location>
</feature>